<accession>A0A1I5WN25</accession>
<evidence type="ECO:0000313" key="2">
    <source>
        <dbReference type="Proteomes" id="UP000198734"/>
    </source>
</evidence>
<dbReference type="AlphaFoldDB" id="A0A1I5WN25"/>
<dbReference type="SUPFAM" id="SSF160755">
    <property type="entry name" value="YugN-like"/>
    <property type="match status" value="1"/>
</dbReference>
<dbReference type="Pfam" id="PF08868">
    <property type="entry name" value="YugN"/>
    <property type="match status" value="1"/>
</dbReference>
<sequence>MYFENTGIENTVIDLNILDDLMKKHGLVRAGQWDYERVTYDKKYVIKEGTFYLRVFGFTKNGDVGAHDADITLLKPVIGKHYYPHGVEYGENEVFPKHLLKSSEQTLAAVKTELAAFEIHA</sequence>
<keyword evidence="2" id="KW-1185">Reference proteome</keyword>
<reference evidence="2" key="1">
    <citation type="submission" date="2016-10" db="EMBL/GenBank/DDBJ databases">
        <authorList>
            <person name="Varghese N."/>
            <person name="Submissions S."/>
        </authorList>
    </citation>
    <scope>NUCLEOTIDE SEQUENCE [LARGE SCALE GENOMIC DNA]</scope>
    <source>
        <strain evidence="2">DSM 11706</strain>
    </source>
</reference>
<protein>
    <submittedName>
        <fullName evidence="1">YugN-like family protein</fullName>
    </submittedName>
</protein>
<dbReference type="Gene3D" id="3.30.310.100">
    <property type="entry name" value="YugN-like"/>
    <property type="match status" value="1"/>
</dbReference>
<dbReference type="Proteomes" id="UP000198734">
    <property type="component" value="Unassembled WGS sequence"/>
</dbReference>
<evidence type="ECO:0000313" key="1">
    <source>
        <dbReference type="EMBL" id="SFQ21080.1"/>
    </source>
</evidence>
<name>A0A1I5WN25_9BACI</name>
<dbReference type="InterPro" id="IPR036491">
    <property type="entry name" value="YugN-like_sf"/>
</dbReference>
<gene>
    <name evidence="1" type="ORF">SAMN05421670_1353</name>
</gene>
<dbReference type="EMBL" id="FOXU01000001">
    <property type="protein sequence ID" value="SFQ21080.1"/>
    <property type="molecule type" value="Genomic_DNA"/>
</dbReference>
<dbReference type="OrthoDB" id="2679642at2"/>
<organism evidence="1 2">
    <name type="scientific">Psychrobacillus psychrotolerans</name>
    <dbReference type="NCBI Taxonomy" id="126156"/>
    <lineage>
        <taxon>Bacteria</taxon>
        <taxon>Bacillati</taxon>
        <taxon>Bacillota</taxon>
        <taxon>Bacilli</taxon>
        <taxon>Bacillales</taxon>
        <taxon>Bacillaceae</taxon>
        <taxon>Psychrobacillus</taxon>
    </lineage>
</organism>
<proteinExistence type="predicted"/>
<dbReference type="STRING" id="126156.SAMN05421670_1353"/>
<dbReference type="RefSeq" id="WP_093535374.1">
    <property type="nucleotide sequence ID" value="NZ_FOXU01000001.1"/>
</dbReference>
<dbReference type="InterPro" id="IPR014967">
    <property type="entry name" value="Uncharacterised_YugN-like"/>
</dbReference>